<evidence type="ECO:0000313" key="5">
    <source>
        <dbReference type="Proteomes" id="UP001140091"/>
    </source>
</evidence>
<dbReference type="PANTHER" id="PTHR46910">
    <property type="entry name" value="TRANSCRIPTION FACTOR PDR1"/>
    <property type="match status" value="1"/>
</dbReference>
<dbReference type="OrthoDB" id="4456959at2759"/>
<sequence length="750" mass="83476">MAAESPSSMIDDTDTDDEDDLSHVALAERLKKMQMYSITDRFFGRSSLFSFAQQAVEIRNEANGMPNPCAFLRNRRPYFWNMRDWETEFVHNTSPPAYVFPEPDLLDSLVTTFFEHVHPLYPAVHRQTFERGVRNKAHISDPKFGKVVMALCALASRYSNDPRVFLDKNHAQGDEGSSAGWKYIIQVPFWEPTLYDRTTMHDLQFFALAALFFVGTSMPQASFHIIGLALRLAQERGLHRRTGRGRPTVEQLTETRTFWCLIATDRLVSSFLGRTAALHDEDIDCDYPVECDDEYWETEDPDDAFKQPAGKPPLGSFTTYHLKLCEILGFMTRTLYSTKKSQILSGLIGPEWETRVVTELDSSLNKWKDTLPQHLVWDPLNPHPQFYIQSLVLHCTFQYIQIQVHRPFLSRKDSLALSSLAICANAARACSHAAASCVKRQLGLFPNVTMATFLSAMVLTVHFWSSRQSKVTYDLEREIADIERCRDFMAYAEKRWYVAGRLRDMITEFSLRGGSAFAQAVAAVPSNKRSRQDGTGQPTYIQQLSQIASPASNSGSATPSTTIQTPPYGSQYSPSLTSASTMYSGPRQFAQPFTTQAQSPSYSSGGQPMQPLQQVCQSSDLDLSSLMLAQMGYFQSPGNNFNPMAFSPHQHLHSPEPGAFPQFAEPAGAFDHLFPLGPSPAAALGGTAFGGTGSAMGPTATMGQQPSAIGEIDPYDMSVWMSNTQGFSTEFWETYFAGTPVEQGGAGSAH</sequence>
<dbReference type="AlphaFoldDB" id="A0A9W8MBN5"/>
<comment type="caution">
    <text evidence="4">The sequence shown here is derived from an EMBL/GenBank/DDBJ whole genome shotgun (WGS) entry which is preliminary data.</text>
</comment>
<evidence type="ECO:0000256" key="1">
    <source>
        <dbReference type="ARBA" id="ARBA00023242"/>
    </source>
</evidence>
<accession>A0A9W8MBN5</accession>
<protein>
    <recommendedName>
        <fullName evidence="3">Xylanolytic transcriptional activator regulatory domain-containing protein</fullName>
    </recommendedName>
</protein>
<dbReference type="PANTHER" id="PTHR46910:SF38">
    <property type="entry name" value="ZN(2)-C6 FUNGAL-TYPE DOMAIN-CONTAINING PROTEIN"/>
    <property type="match status" value="1"/>
</dbReference>
<keyword evidence="5" id="KW-1185">Reference proteome</keyword>
<dbReference type="InterPro" id="IPR050987">
    <property type="entry name" value="AtrR-like"/>
</dbReference>
<name>A0A9W8MBN5_9AGAR</name>
<dbReference type="CDD" id="cd12148">
    <property type="entry name" value="fungal_TF_MHR"/>
    <property type="match status" value="1"/>
</dbReference>
<feature type="region of interest" description="Disordered" evidence="2">
    <location>
        <begin position="547"/>
        <end position="577"/>
    </location>
</feature>
<evidence type="ECO:0000313" key="4">
    <source>
        <dbReference type="EMBL" id="KAJ2922749.1"/>
    </source>
</evidence>
<feature type="non-terminal residue" evidence="4">
    <location>
        <position position="750"/>
    </location>
</feature>
<dbReference type="GO" id="GO:0006351">
    <property type="term" value="P:DNA-templated transcription"/>
    <property type="evidence" value="ECO:0007669"/>
    <property type="project" value="InterPro"/>
</dbReference>
<dbReference type="Pfam" id="PF04082">
    <property type="entry name" value="Fungal_trans"/>
    <property type="match status" value="1"/>
</dbReference>
<dbReference type="SMART" id="SM00906">
    <property type="entry name" value="Fungal_trans"/>
    <property type="match status" value="1"/>
</dbReference>
<evidence type="ECO:0000259" key="3">
    <source>
        <dbReference type="SMART" id="SM00906"/>
    </source>
</evidence>
<reference evidence="4" key="1">
    <citation type="submission" date="2022-06" db="EMBL/GenBank/DDBJ databases">
        <title>Genome Sequence of Candolleomyces eurysporus.</title>
        <authorList>
            <person name="Buettner E."/>
        </authorList>
    </citation>
    <scope>NUCLEOTIDE SEQUENCE</scope>
    <source>
        <strain evidence="4">VTCC 930004</strain>
    </source>
</reference>
<dbReference type="Proteomes" id="UP001140091">
    <property type="component" value="Unassembled WGS sequence"/>
</dbReference>
<dbReference type="InterPro" id="IPR007219">
    <property type="entry name" value="XnlR_reg_dom"/>
</dbReference>
<feature type="domain" description="Xylanolytic transcriptional activator regulatory" evidence="3">
    <location>
        <begin position="222"/>
        <end position="294"/>
    </location>
</feature>
<organism evidence="4 5">
    <name type="scientific">Candolleomyces eurysporus</name>
    <dbReference type="NCBI Taxonomy" id="2828524"/>
    <lineage>
        <taxon>Eukaryota</taxon>
        <taxon>Fungi</taxon>
        <taxon>Dikarya</taxon>
        <taxon>Basidiomycota</taxon>
        <taxon>Agaricomycotina</taxon>
        <taxon>Agaricomycetes</taxon>
        <taxon>Agaricomycetidae</taxon>
        <taxon>Agaricales</taxon>
        <taxon>Agaricineae</taxon>
        <taxon>Psathyrellaceae</taxon>
        <taxon>Candolleomyces</taxon>
    </lineage>
</organism>
<evidence type="ECO:0000256" key="2">
    <source>
        <dbReference type="SAM" id="MobiDB-lite"/>
    </source>
</evidence>
<dbReference type="GO" id="GO:0003677">
    <property type="term" value="F:DNA binding"/>
    <property type="evidence" value="ECO:0007669"/>
    <property type="project" value="InterPro"/>
</dbReference>
<proteinExistence type="predicted"/>
<dbReference type="GO" id="GO:0008270">
    <property type="term" value="F:zinc ion binding"/>
    <property type="evidence" value="ECO:0007669"/>
    <property type="project" value="InterPro"/>
</dbReference>
<gene>
    <name evidence="4" type="ORF">H1R20_g14371</name>
</gene>
<dbReference type="GO" id="GO:0003700">
    <property type="term" value="F:DNA-binding transcription factor activity"/>
    <property type="evidence" value="ECO:0007669"/>
    <property type="project" value="InterPro"/>
</dbReference>
<keyword evidence="1" id="KW-0539">Nucleus</keyword>
<dbReference type="EMBL" id="JANBPK010001477">
    <property type="protein sequence ID" value="KAJ2922749.1"/>
    <property type="molecule type" value="Genomic_DNA"/>
</dbReference>